<evidence type="ECO:0000256" key="1">
    <source>
        <dbReference type="ARBA" id="ARBA00023015"/>
    </source>
</evidence>
<dbReference type="InterPro" id="IPR007050">
    <property type="entry name" value="HTH_bacterioopsin"/>
</dbReference>
<keyword evidence="2" id="KW-0804">Transcription</keyword>
<sequence>MSQSNQFAGMKSVRLRFTPDDEQLHPMHEFVVEHEAFERTELHHWNPTVTDRNTIVFEVFGTDVEAYEAALAETERILSYELSQLPGDSFFIVVDERLDAAGTRQTAAVTRGGLIVVPPVVFDGDGTVSMTLVGTDEALQSAVEQLPEGRGLEVVRVREYTGPGSVSAGSLSPRQREAIEVAVDCGYYREPRTGSVADVAARLDCSTSTAAEHLRKAEMKVMADLVGRS</sequence>
<protein>
    <submittedName>
        <fullName evidence="5">Transcriptional regulator</fullName>
    </submittedName>
</protein>
<accession>M0GM65</accession>
<keyword evidence="1" id="KW-0805">Transcription regulation</keyword>
<evidence type="ECO:0000259" key="3">
    <source>
        <dbReference type="Pfam" id="PF04967"/>
    </source>
</evidence>
<dbReference type="Pfam" id="PF24278">
    <property type="entry name" value="HVO_0513_N"/>
    <property type="match status" value="1"/>
</dbReference>
<feature type="domain" description="HVO-0513-like N-terminal" evidence="4">
    <location>
        <begin position="25"/>
        <end position="160"/>
    </location>
</feature>
<dbReference type="Proteomes" id="UP000011559">
    <property type="component" value="Unassembled WGS sequence"/>
</dbReference>
<evidence type="ECO:0000313" key="5">
    <source>
        <dbReference type="EMBL" id="ELZ73295.1"/>
    </source>
</evidence>
<evidence type="ECO:0000259" key="4">
    <source>
        <dbReference type="Pfam" id="PF24278"/>
    </source>
</evidence>
<dbReference type="AlphaFoldDB" id="M0GM65"/>
<proteinExistence type="predicted"/>
<evidence type="ECO:0000313" key="6">
    <source>
        <dbReference type="Proteomes" id="UP000011559"/>
    </source>
</evidence>
<dbReference type="Pfam" id="PF04967">
    <property type="entry name" value="HTH_10"/>
    <property type="match status" value="1"/>
</dbReference>
<organism evidence="5 6">
    <name type="scientific">Haloferax prahovense (strain DSM 18310 / JCM 13924 / TL6)</name>
    <dbReference type="NCBI Taxonomy" id="1227461"/>
    <lineage>
        <taxon>Archaea</taxon>
        <taxon>Methanobacteriati</taxon>
        <taxon>Methanobacteriota</taxon>
        <taxon>Stenosarchaea group</taxon>
        <taxon>Halobacteria</taxon>
        <taxon>Halobacteriales</taxon>
        <taxon>Haloferacaceae</taxon>
        <taxon>Haloferax</taxon>
    </lineage>
</organism>
<comment type="caution">
    <text evidence="5">The sequence shown here is derived from an EMBL/GenBank/DDBJ whole genome shotgun (WGS) entry which is preliminary data.</text>
</comment>
<dbReference type="InterPro" id="IPR056493">
    <property type="entry name" value="HVO_0513_N"/>
</dbReference>
<dbReference type="EMBL" id="AOLG01000009">
    <property type="protein sequence ID" value="ELZ73295.1"/>
    <property type="molecule type" value="Genomic_DNA"/>
</dbReference>
<reference evidence="5 6" key="1">
    <citation type="journal article" date="2014" name="PLoS Genet.">
        <title>Phylogenetically driven sequencing of extremely halophilic archaea reveals strategies for static and dynamic osmo-response.</title>
        <authorList>
            <person name="Becker E.A."/>
            <person name="Seitzer P.M."/>
            <person name="Tritt A."/>
            <person name="Larsen D."/>
            <person name="Krusor M."/>
            <person name="Yao A.I."/>
            <person name="Wu D."/>
            <person name="Madern D."/>
            <person name="Eisen J.A."/>
            <person name="Darling A.E."/>
            <person name="Facciotti M.T."/>
        </authorList>
    </citation>
    <scope>NUCLEOTIDE SEQUENCE [LARGE SCALE GENOMIC DNA]</scope>
    <source>
        <strain evidence="6">DSM 18310 / JCM 13924 / TL6</strain>
    </source>
</reference>
<evidence type="ECO:0000256" key="2">
    <source>
        <dbReference type="ARBA" id="ARBA00023163"/>
    </source>
</evidence>
<dbReference type="PANTHER" id="PTHR34236">
    <property type="entry name" value="DIMETHYL SULFOXIDE REDUCTASE TRANSCRIPTIONAL ACTIVATOR"/>
    <property type="match status" value="1"/>
</dbReference>
<keyword evidence="6" id="KW-1185">Reference proteome</keyword>
<feature type="domain" description="HTH bat-type" evidence="3">
    <location>
        <begin position="171"/>
        <end position="223"/>
    </location>
</feature>
<dbReference type="PANTHER" id="PTHR34236:SF1">
    <property type="entry name" value="DIMETHYL SULFOXIDE REDUCTASE TRANSCRIPTIONAL ACTIVATOR"/>
    <property type="match status" value="1"/>
</dbReference>
<name>M0GM65_HALPT</name>
<gene>
    <name evidence="5" type="ORF">C457_05021</name>
</gene>
<dbReference type="PATRIC" id="fig|1227461.3.peg.1021"/>